<dbReference type="GO" id="GO:0005615">
    <property type="term" value="C:extracellular space"/>
    <property type="evidence" value="ECO:0007669"/>
    <property type="project" value="InterPro"/>
</dbReference>
<dbReference type="InterPro" id="IPR042178">
    <property type="entry name" value="Serpin_sf_1"/>
</dbReference>
<dbReference type="Pfam" id="PF02013">
    <property type="entry name" value="CBM_10"/>
    <property type="match status" value="2"/>
</dbReference>
<dbReference type="Gene3D" id="3.90.1220.10">
    <property type="entry name" value="Cellulose docking domain, dockering"/>
    <property type="match status" value="2"/>
</dbReference>
<dbReference type="InterPro" id="IPR023795">
    <property type="entry name" value="Serpin_CS"/>
</dbReference>
<dbReference type="Proteomes" id="UP000193920">
    <property type="component" value="Unassembled WGS sequence"/>
</dbReference>
<organism evidence="8 9">
    <name type="scientific">Neocallimastix californiae</name>
    <dbReference type="NCBI Taxonomy" id="1754190"/>
    <lineage>
        <taxon>Eukaryota</taxon>
        <taxon>Fungi</taxon>
        <taxon>Fungi incertae sedis</taxon>
        <taxon>Chytridiomycota</taxon>
        <taxon>Chytridiomycota incertae sedis</taxon>
        <taxon>Neocallimastigomycetes</taxon>
        <taxon>Neocallimastigales</taxon>
        <taxon>Neocallimastigaceae</taxon>
        <taxon>Neocallimastix</taxon>
    </lineage>
</organism>
<dbReference type="InterPro" id="IPR009034">
    <property type="entry name" value="Dockerin_dom_fun_sf"/>
</dbReference>
<feature type="signal peptide" evidence="6">
    <location>
        <begin position="1"/>
        <end position="21"/>
    </location>
</feature>
<evidence type="ECO:0000256" key="6">
    <source>
        <dbReference type="SAM" id="SignalP"/>
    </source>
</evidence>
<dbReference type="PROSITE" id="PS51763">
    <property type="entry name" value="CBM10"/>
    <property type="match status" value="2"/>
</dbReference>
<comment type="caution">
    <text evidence="8">The sequence shown here is derived from an EMBL/GenBank/DDBJ whole genome shotgun (WGS) entry which is preliminary data.</text>
</comment>
<dbReference type="PANTHER" id="PTHR11461">
    <property type="entry name" value="SERINE PROTEASE INHIBITOR, SERPIN"/>
    <property type="match status" value="1"/>
</dbReference>
<reference evidence="8 9" key="1">
    <citation type="submission" date="2016-08" db="EMBL/GenBank/DDBJ databases">
        <title>A Parts List for Fungal Cellulosomes Revealed by Comparative Genomics.</title>
        <authorList>
            <consortium name="DOE Joint Genome Institute"/>
            <person name="Haitjema C.H."/>
            <person name="Gilmore S.P."/>
            <person name="Henske J.K."/>
            <person name="Solomon K.V."/>
            <person name="De Groot R."/>
            <person name="Kuo A."/>
            <person name="Mondo S.J."/>
            <person name="Salamov A.A."/>
            <person name="Labutti K."/>
            <person name="Zhao Z."/>
            <person name="Chiniquy J."/>
            <person name="Barry K."/>
            <person name="Brewer H.M."/>
            <person name="Purvine S.O."/>
            <person name="Wright A.T."/>
            <person name="Boxma B."/>
            <person name="Van Alen T."/>
            <person name="Hackstein J.H."/>
            <person name="Baker S.E."/>
            <person name="Grigoriev I.V."/>
            <person name="O'Malley M.A."/>
        </authorList>
    </citation>
    <scope>NUCLEOTIDE SEQUENCE [LARGE SCALE GENOMIC DNA]</scope>
    <source>
        <strain evidence="8 9">G1</strain>
    </source>
</reference>
<evidence type="ECO:0000256" key="3">
    <source>
        <dbReference type="ARBA" id="ARBA00022737"/>
    </source>
</evidence>
<dbReference type="GO" id="GO:0004867">
    <property type="term" value="F:serine-type endopeptidase inhibitor activity"/>
    <property type="evidence" value="ECO:0007669"/>
    <property type="project" value="InterPro"/>
</dbReference>
<evidence type="ECO:0000256" key="5">
    <source>
        <dbReference type="RuleBase" id="RU000411"/>
    </source>
</evidence>
<dbReference type="GO" id="GO:0016787">
    <property type="term" value="F:hydrolase activity"/>
    <property type="evidence" value="ECO:0007669"/>
    <property type="project" value="UniProtKB-KW"/>
</dbReference>
<gene>
    <name evidence="8" type="ORF">LY90DRAFT_462277</name>
</gene>
<evidence type="ECO:0000256" key="1">
    <source>
        <dbReference type="ARBA" id="ARBA00009500"/>
    </source>
</evidence>
<dbReference type="SUPFAM" id="SSF64571">
    <property type="entry name" value="Cellulose docking domain, dockering"/>
    <property type="match status" value="2"/>
</dbReference>
<evidence type="ECO:0000313" key="9">
    <source>
        <dbReference type="Proteomes" id="UP000193920"/>
    </source>
</evidence>
<dbReference type="Gene3D" id="2.30.39.10">
    <property type="entry name" value="Alpha-1-antitrypsin, domain 1"/>
    <property type="match status" value="1"/>
</dbReference>
<comment type="similarity">
    <text evidence="1 5">Belongs to the serpin family.</text>
</comment>
<dbReference type="SMART" id="SM00093">
    <property type="entry name" value="SERPIN"/>
    <property type="match status" value="1"/>
</dbReference>
<keyword evidence="9" id="KW-1185">Reference proteome</keyword>
<dbReference type="SUPFAM" id="SSF56574">
    <property type="entry name" value="Serpins"/>
    <property type="match status" value="1"/>
</dbReference>
<dbReference type="InterPro" id="IPR002883">
    <property type="entry name" value="CBM10/Dockerin_dom"/>
</dbReference>
<dbReference type="OrthoDB" id="661148at2759"/>
<dbReference type="EMBL" id="MCOG01000224">
    <property type="protein sequence ID" value="ORY24270.1"/>
    <property type="molecule type" value="Genomic_DNA"/>
</dbReference>
<dbReference type="InterPro" id="IPR023796">
    <property type="entry name" value="Serpin_dom"/>
</dbReference>
<evidence type="ECO:0000313" key="8">
    <source>
        <dbReference type="EMBL" id="ORY24270.1"/>
    </source>
</evidence>
<feature type="domain" description="CBM10" evidence="7">
    <location>
        <begin position="82"/>
        <end position="118"/>
    </location>
</feature>
<feature type="chain" id="PRO_5012305149" evidence="6">
    <location>
        <begin position="22"/>
        <end position="514"/>
    </location>
</feature>
<evidence type="ECO:0000259" key="7">
    <source>
        <dbReference type="PROSITE" id="PS51763"/>
    </source>
</evidence>
<dbReference type="STRING" id="1754190.A0A1Y2APP1"/>
<dbReference type="Gene3D" id="3.30.497.10">
    <property type="entry name" value="Antithrombin, subunit I, domain 2"/>
    <property type="match status" value="1"/>
</dbReference>
<accession>A0A1Y2APP1</accession>
<dbReference type="AlphaFoldDB" id="A0A1Y2APP1"/>
<keyword evidence="4" id="KW-0378">Hydrolase</keyword>
<dbReference type="InterPro" id="IPR000215">
    <property type="entry name" value="Serpin_fam"/>
</dbReference>
<dbReference type="Pfam" id="PF00079">
    <property type="entry name" value="Serpin"/>
    <property type="match status" value="1"/>
</dbReference>
<protein>
    <submittedName>
        <fullName evidence="8">Cellulosomal serpin</fullName>
    </submittedName>
</protein>
<sequence>MKNLSLFHLGLVLIGIPACLSANTKASDKKCFSQKLNPSYPCCTGNEVVYTDENGDWGDWGKENHQWCGIGNGISKKEPEDSCFSIVQGYPCCKTCHIDYTDESGDWGVEDDKWCGIRDDCKIIDYNAEDDFDFNFSFLKLENFKKNMLYSPFSIKYALKMLQEGAANNTFDEINKLIGNTQLSKHTSIDKVLSLANGLFIRDTFYDYINPNYINTLKENYDAEVVKDEFKSAANANKWIEDKTFNIIKNMLTDDIVQNPTSVMLIINALAIDMEWKEGFSFQYTDGDYFYLDNGEKMKATTMYRKEFGTILSYYIDDSVTVVTLDLKKYGNIQFEFMAIMPKGNLSSFIENFTEEQMDHINKNLNFANNVEDGVVLYIPKFKFNYDLKLKQDLINLGIKDAFNYSKSDFSKMEGSTDPDKKLYVSEALHKADIEFTEEGIKAAAVTVFGMTAGAGAPDPNRRIPQPLVIPINKPFMFIIRDKDTQDIWFTGTVYEPNKWEDEKEDYKPKRGYY</sequence>
<proteinExistence type="inferred from homology"/>
<dbReference type="InterPro" id="IPR042185">
    <property type="entry name" value="Serpin_sf_2"/>
</dbReference>
<keyword evidence="2 6" id="KW-0732">Signal</keyword>
<feature type="domain" description="CBM10" evidence="7">
    <location>
        <begin position="30"/>
        <end position="71"/>
    </location>
</feature>
<dbReference type="PROSITE" id="PS00284">
    <property type="entry name" value="SERPIN"/>
    <property type="match status" value="1"/>
</dbReference>
<dbReference type="PANTHER" id="PTHR11461:SF211">
    <property type="entry name" value="GH10112P-RELATED"/>
    <property type="match status" value="1"/>
</dbReference>
<name>A0A1Y2APP1_9FUNG</name>
<dbReference type="InterPro" id="IPR036186">
    <property type="entry name" value="Serpin_sf"/>
</dbReference>
<keyword evidence="3" id="KW-0677">Repeat</keyword>
<evidence type="ECO:0000256" key="2">
    <source>
        <dbReference type="ARBA" id="ARBA00022729"/>
    </source>
</evidence>
<evidence type="ECO:0000256" key="4">
    <source>
        <dbReference type="ARBA" id="ARBA00022801"/>
    </source>
</evidence>